<dbReference type="InterPro" id="IPR012338">
    <property type="entry name" value="Beta-lactam/transpept-like"/>
</dbReference>
<dbReference type="Pfam" id="PF00144">
    <property type="entry name" value="Beta-lactamase"/>
    <property type="match status" value="1"/>
</dbReference>
<dbReference type="PANTHER" id="PTHR43283:SF3">
    <property type="entry name" value="BETA-LACTAMASE FAMILY PROTEIN (AFU_ORTHOLOGUE AFUA_5G07500)"/>
    <property type="match status" value="1"/>
</dbReference>
<protein>
    <submittedName>
        <fullName evidence="2">Beta-lactamase</fullName>
    </submittedName>
</protein>
<dbReference type="KEGG" id="zmm:Zmob_1489"/>
<dbReference type="AlphaFoldDB" id="A0A0H3G3F2"/>
<evidence type="ECO:0000313" key="3">
    <source>
        <dbReference type="Proteomes" id="UP000001494"/>
    </source>
</evidence>
<dbReference type="InterPro" id="IPR050789">
    <property type="entry name" value="Diverse_Enzym_Activities"/>
</dbReference>
<evidence type="ECO:0000259" key="1">
    <source>
        <dbReference type="Pfam" id="PF00144"/>
    </source>
</evidence>
<dbReference type="OrthoDB" id="9808046at2"/>
<gene>
    <name evidence="2" type="ordered locus">Zmob_1489</name>
</gene>
<dbReference type="eggNOG" id="COG1680">
    <property type="taxonomic scope" value="Bacteria"/>
</dbReference>
<dbReference type="InterPro" id="IPR001466">
    <property type="entry name" value="Beta-lactam-related"/>
</dbReference>
<dbReference type="RefSeq" id="WP_014501092.1">
    <property type="nucleotide sequence ID" value="NC_017262.1"/>
</dbReference>
<dbReference type="HOGENOM" id="CLU_020027_11_2_5"/>
<dbReference type="Proteomes" id="UP000001494">
    <property type="component" value="Chromosome"/>
</dbReference>
<name>A0A0H3G3F2_ZYMMA</name>
<dbReference type="PANTHER" id="PTHR43283">
    <property type="entry name" value="BETA-LACTAMASE-RELATED"/>
    <property type="match status" value="1"/>
</dbReference>
<evidence type="ECO:0000313" key="2">
    <source>
        <dbReference type="EMBL" id="AEH63308.1"/>
    </source>
</evidence>
<dbReference type="Gene3D" id="3.40.710.10">
    <property type="entry name" value="DD-peptidase/beta-lactamase superfamily"/>
    <property type="match status" value="1"/>
</dbReference>
<sequence>MASSLSHRLDEIIQQSLDNQRLVGCVLLVAHNGQLIYQKAAGWKDREKRQAMAVDSVFRLSSVTKPLVTAAALRLVEEGRISLDTPITRWLPYFKPQFADAPETPVITLHHLLTHQSGLNYGFSLPEDSIYHHLGISDGLDFCPALTLEENMRRLAKAPLFYYPTEGWAYSLGMDVVGAMLEKLCQRPLPEIIADYVTHPLGLHSCHFWAEAGDLVVPYYNTKSEPQRMGDKEIYGGIIFSPRRATEKQAYPSGGAGMVGNAKDLLHFFEILRTGKEGFLSQETIDRMFTNHIDPKISTDKAGFGFGYGGSLVVDPDKVGSGQSEGTMQWGGVYGHRWFIDRKRAITVVSLTNTSFEGMNGAFTEDFTKAIYENIAAE</sequence>
<accession>A0A0H3G3F2</accession>
<reference evidence="2 3" key="1">
    <citation type="journal article" date="2011" name="J. Bacteriol.">
        <title>Genome sequence of the ethanol-producing Zymomonas mobilis subsp. mobilis lectotype strain ATCC 10988.</title>
        <authorList>
            <person name="Pappas K.M."/>
            <person name="Kouvelis V.N."/>
            <person name="Saunders E."/>
            <person name="Brettin T.S."/>
            <person name="Bruce D."/>
            <person name="Detter C."/>
            <person name="Balakireva M."/>
            <person name="Han C.S."/>
            <person name="Savvakis G."/>
            <person name="Kyrpides N.C."/>
            <person name="Typas M.A."/>
        </authorList>
    </citation>
    <scope>NUCLEOTIDE SEQUENCE [LARGE SCALE GENOMIC DNA]</scope>
    <source>
        <strain evidence="3">ATCC 10988 / DSM 424 / CCUG 17860 / LMG 404 / NCIMB 8938 / NRRL B-806 / ZM1</strain>
    </source>
</reference>
<dbReference type="SUPFAM" id="SSF56601">
    <property type="entry name" value="beta-lactamase/transpeptidase-like"/>
    <property type="match status" value="1"/>
</dbReference>
<organism evidence="2 3">
    <name type="scientific">Zymomonas mobilis subsp. mobilis (strain ATCC 10988 / DSM 424 / LMG 404 / NCIMB 8938 / NRRL B-806 / ZM1)</name>
    <dbReference type="NCBI Taxonomy" id="555217"/>
    <lineage>
        <taxon>Bacteria</taxon>
        <taxon>Pseudomonadati</taxon>
        <taxon>Pseudomonadota</taxon>
        <taxon>Alphaproteobacteria</taxon>
        <taxon>Sphingomonadales</taxon>
        <taxon>Zymomonadaceae</taxon>
        <taxon>Zymomonas</taxon>
    </lineage>
</organism>
<proteinExistence type="predicted"/>
<feature type="domain" description="Beta-lactamase-related" evidence="1">
    <location>
        <begin position="9"/>
        <end position="360"/>
    </location>
</feature>
<dbReference type="EMBL" id="CP002850">
    <property type="protein sequence ID" value="AEH63308.1"/>
    <property type="molecule type" value="Genomic_DNA"/>
</dbReference>